<comment type="caution">
    <text evidence="4">The sequence shown here is derived from an EMBL/GenBank/DDBJ whole genome shotgun (WGS) entry which is preliminary data.</text>
</comment>
<sequence>MKRYSKIIISIIVLISSLFSGNGELGRASANADAPVTTHTIIGNRHVSGIYYGNVEFRLTASNSGSGISETRYSMNNGESWEKYNGPLTFSDKKVYHILYQSINSNNSIEVPKSADFTIKQDYFPPETTVNVIGTEGLNAYYISPVTISLIGTDAHSAIDYSEYSLDGGQTWNRYSQPFSIDTQQNNLFYYRSRDVDGNLEKMKKYKINMDLVPPTAPNIGISPELWSNSSFKVTIFDGIDEQSGTLRSQYRLDLSGTWLDYSTPVTVSGDGYKPIYVRTMDFAGNTSDVAEFILQFDKISPTVPTLELSDGEWTNDTVYVSVYDGSDQESLIRGYEFKKGADTTWTEYAGSFSVKEEGITTVYTRSVDKAGNVSPSVEDSVKIDYTPPSAPENLFKVNQLGTSALIRWSAGVDSLSGVNEYDVFNGDVFLGTTQDTKMLLTDLVAGEKYSITVRSVDHAGNPSESSRPLVFYANGTTVSSYRDHNFAWNVQGNVWGWGINNRGQLGDGTSTDKTIATNILSLAEFSMISTGLTQNIGLRPDGTVWTWGEDSRGQAVSLSKVEGLEDIISISSGLQHYLALKEDGTVWAWGNNDLGQSGNGTTNYSLAPVQVQGLDSVVSVVASYYNSMALLDDGSVWIWGYGIRGILGYDAPAEHKQLTPIKIAGLENIIQIDMSYLHGAALRNDGTVWTWGFNESGRLGDGSVVDRSSPQQVQGLTEVIKVSASYAHSLALTEEGKVWAWGNNYYGELGDGSGIQKRLIPVRSAHLEGMVDIEAGELYSMAVKRDGSLWSWGNNMYGQLGIGNTTSQVTRNLVNGIPFPTDTLSPTVPGALSVTGKTSNTAVLSWLESTDNHAVKEYLIYKGTTLVHTLQIDGNTIDYSTGYTVTGLAEGTDYTFTVKARDYAGNVSSSSNEVSIKTDVSLPMAVSAGANNTMALKSDGSVWSWGSNTSGQLGDGTLSSSLVPKQAINVNSITAIASGNSFSLALKSDGTVWGWGQNTIGQLGNTTLTSQQYKPKKIENFDSVVAISAGSTHALALKSDGTVWSWGSNFNGELGIGTTTNAYVPTKISSLSGVKAISAGMFFSYALKTDGTVWAWGTNNQGQLGNGSTNNQTVPVKISSLSSVDSIASGLYHGLALKQDGTVWSWGYNNNGQIGDGTYTVRLTPVKVTSLSGIKQISAGMYHSLARAESEIYSWGSNSYGQLGNNSTSGSTIPVRVSTLTSTKDIDVGFNHNAVVTSNNVMTWGNNVTGELGNGTTTNSKIPVTVKNLVPSTVTSNKLNNLQNTMFVDEFQTELKIPFMIEIPDLIAPSTPQNVTGKVVEGKLLLNWEASTDNFGVKEYWIYNNQELLIKTTSTFVEVPYLEGGVSSITIWAIDSAGNNSTASMPITP</sequence>
<dbReference type="Gene3D" id="2.60.40.10">
    <property type="entry name" value="Immunoglobulins"/>
    <property type="match status" value="2"/>
</dbReference>
<dbReference type="InterPro" id="IPR013783">
    <property type="entry name" value="Ig-like_fold"/>
</dbReference>
<dbReference type="GO" id="GO:0005737">
    <property type="term" value="C:cytoplasm"/>
    <property type="evidence" value="ECO:0007669"/>
    <property type="project" value="TreeGrafter"/>
</dbReference>
<dbReference type="InterPro" id="IPR000408">
    <property type="entry name" value="Reg_chr_condens"/>
</dbReference>
<organism evidence="4 5">
    <name type="scientific">Fontibacillus solani</name>
    <dbReference type="NCBI Taxonomy" id="1572857"/>
    <lineage>
        <taxon>Bacteria</taxon>
        <taxon>Bacillati</taxon>
        <taxon>Bacillota</taxon>
        <taxon>Bacilli</taxon>
        <taxon>Bacillales</taxon>
        <taxon>Paenibacillaceae</taxon>
        <taxon>Fontibacillus</taxon>
    </lineage>
</organism>
<proteinExistence type="predicted"/>
<dbReference type="InterPro" id="IPR009091">
    <property type="entry name" value="RCC1/BLIP-II"/>
</dbReference>
<dbReference type="Pfam" id="PF00415">
    <property type="entry name" value="RCC1"/>
    <property type="match status" value="1"/>
</dbReference>
<dbReference type="InterPro" id="IPR058923">
    <property type="entry name" value="RCC1-like_dom"/>
</dbReference>
<keyword evidence="1" id="KW-0344">Guanine-nucleotide releasing factor</keyword>
<dbReference type="Pfam" id="PF25390">
    <property type="entry name" value="WD40_RLD"/>
    <property type="match status" value="2"/>
</dbReference>
<dbReference type="Pfam" id="PF00041">
    <property type="entry name" value="fn3"/>
    <property type="match status" value="1"/>
</dbReference>
<feature type="domain" description="Fibronectin type-III" evidence="3">
    <location>
        <begin position="829"/>
        <end position="922"/>
    </location>
</feature>
<dbReference type="PROSITE" id="PS00626">
    <property type="entry name" value="RCC1_2"/>
    <property type="match status" value="1"/>
</dbReference>
<feature type="domain" description="Fibronectin type-III" evidence="3">
    <location>
        <begin position="388"/>
        <end position="477"/>
    </location>
</feature>
<dbReference type="PRINTS" id="PR00633">
    <property type="entry name" value="RCCNDNSATION"/>
</dbReference>
<dbReference type="RefSeq" id="WP_182534634.1">
    <property type="nucleotide sequence ID" value="NZ_JACJIP010000005.1"/>
</dbReference>
<dbReference type="InterPro" id="IPR036116">
    <property type="entry name" value="FN3_sf"/>
</dbReference>
<dbReference type="SUPFAM" id="SSF49265">
    <property type="entry name" value="Fibronectin type III"/>
    <property type="match status" value="2"/>
</dbReference>
<dbReference type="EMBL" id="JACJIP010000005">
    <property type="protein sequence ID" value="MBA9084618.1"/>
    <property type="molecule type" value="Genomic_DNA"/>
</dbReference>
<dbReference type="Gene3D" id="2.130.10.30">
    <property type="entry name" value="Regulator of chromosome condensation 1/beta-lactamase-inhibitor protein II"/>
    <property type="match status" value="4"/>
</dbReference>
<dbReference type="InterPro" id="IPR003961">
    <property type="entry name" value="FN3_dom"/>
</dbReference>
<evidence type="ECO:0000313" key="5">
    <source>
        <dbReference type="Proteomes" id="UP000567067"/>
    </source>
</evidence>
<evidence type="ECO:0000313" key="4">
    <source>
        <dbReference type="EMBL" id="MBA9084618.1"/>
    </source>
</evidence>
<dbReference type="Proteomes" id="UP000567067">
    <property type="component" value="Unassembled WGS sequence"/>
</dbReference>
<dbReference type="SMART" id="SM00060">
    <property type="entry name" value="FN3"/>
    <property type="match status" value="3"/>
</dbReference>
<gene>
    <name evidence="4" type="ORF">FHR92_001079</name>
</gene>
<dbReference type="NCBIfam" id="NF047446">
    <property type="entry name" value="barrel_OmpL47"/>
    <property type="match status" value="3"/>
</dbReference>
<protein>
    <submittedName>
        <fullName evidence="4">Alpha-tubulin suppressor-like RCC1 family protein</fullName>
    </submittedName>
</protein>
<dbReference type="SUPFAM" id="SSF50985">
    <property type="entry name" value="RCC1/BLIP-II"/>
    <property type="match status" value="3"/>
</dbReference>
<dbReference type="PROSITE" id="PS50012">
    <property type="entry name" value="RCC1_3"/>
    <property type="match status" value="12"/>
</dbReference>
<keyword evidence="2" id="KW-0677">Repeat</keyword>
<evidence type="ECO:0000256" key="2">
    <source>
        <dbReference type="ARBA" id="ARBA00022737"/>
    </source>
</evidence>
<dbReference type="PANTHER" id="PTHR45982:SF1">
    <property type="entry name" value="REGULATOR OF CHROMOSOME CONDENSATION"/>
    <property type="match status" value="1"/>
</dbReference>
<evidence type="ECO:0000256" key="1">
    <source>
        <dbReference type="ARBA" id="ARBA00022658"/>
    </source>
</evidence>
<dbReference type="PANTHER" id="PTHR45982">
    <property type="entry name" value="REGULATOR OF CHROMOSOME CONDENSATION"/>
    <property type="match status" value="1"/>
</dbReference>
<evidence type="ECO:0000259" key="3">
    <source>
        <dbReference type="PROSITE" id="PS50853"/>
    </source>
</evidence>
<name>A0A7W3XQL4_9BACL</name>
<accession>A0A7W3XQL4</accession>
<dbReference type="CDD" id="cd00063">
    <property type="entry name" value="FN3"/>
    <property type="match status" value="2"/>
</dbReference>
<dbReference type="InterPro" id="IPR051553">
    <property type="entry name" value="Ran_GTPase-activating"/>
</dbReference>
<reference evidence="4 5" key="1">
    <citation type="submission" date="2020-08" db="EMBL/GenBank/DDBJ databases">
        <title>Genomic Encyclopedia of Type Strains, Phase III (KMG-III): the genomes of soil and plant-associated and newly described type strains.</title>
        <authorList>
            <person name="Whitman W."/>
        </authorList>
    </citation>
    <scope>NUCLEOTIDE SEQUENCE [LARGE SCALE GENOMIC DNA]</scope>
    <source>
        <strain evidence="4 5">CECT 8693</strain>
    </source>
</reference>
<keyword evidence="5" id="KW-1185">Reference proteome</keyword>
<dbReference type="InterPro" id="IPR058094">
    <property type="entry name" value="Ig-like_OmpL47-like"/>
</dbReference>
<dbReference type="PROSITE" id="PS50853">
    <property type="entry name" value="FN3"/>
    <property type="match status" value="2"/>
</dbReference>
<dbReference type="GO" id="GO:0005085">
    <property type="term" value="F:guanyl-nucleotide exchange factor activity"/>
    <property type="evidence" value="ECO:0007669"/>
    <property type="project" value="TreeGrafter"/>
</dbReference>